<gene>
    <name evidence="2" type="ORF">O181_099939</name>
</gene>
<feature type="compositionally biased region" description="Polar residues" evidence="1">
    <location>
        <begin position="1"/>
        <end position="13"/>
    </location>
</feature>
<sequence>MDESTYQNSINSRSRIDIQQELNQQKALPPEEKSSGEAYNNFNIEKEINSKFEKFKSIRDNFINEFIKNTVHSPNSLEKHLSESEYENQAGLLCKFEIKEEAEDEHELILTEEEFPWEVYTN</sequence>
<organism evidence="2 3">
    <name type="scientific">Austropuccinia psidii MF-1</name>
    <dbReference type="NCBI Taxonomy" id="1389203"/>
    <lineage>
        <taxon>Eukaryota</taxon>
        <taxon>Fungi</taxon>
        <taxon>Dikarya</taxon>
        <taxon>Basidiomycota</taxon>
        <taxon>Pucciniomycotina</taxon>
        <taxon>Pucciniomycetes</taxon>
        <taxon>Pucciniales</taxon>
        <taxon>Sphaerophragmiaceae</taxon>
        <taxon>Austropuccinia</taxon>
    </lineage>
</organism>
<name>A0A9Q3PFX7_9BASI</name>
<evidence type="ECO:0000256" key="1">
    <source>
        <dbReference type="SAM" id="MobiDB-lite"/>
    </source>
</evidence>
<comment type="caution">
    <text evidence="2">The sequence shown here is derived from an EMBL/GenBank/DDBJ whole genome shotgun (WGS) entry which is preliminary data.</text>
</comment>
<keyword evidence="3" id="KW-1185">Reference proteome</keyword>
<dbReference type="AlphaFoldDB" id="A0A9Q3PFX7"/>
<proteinExistence type="predicted"/>
<dbReference type="Proteomes" id="UP000765509">
    <property type="component" value="Unassembled WGS sequence"/>
</dbReference>
<feature type="region of interest" description="Disordered" evidence="1">
    <location>
        <begin position="1"/>
        <end position="39"/>
    </location>
</feature>
<reference evidence="2" key="1">
    <citation type="submission" date="2021-03" db="EMBL/GenBank/DDBJ databases">
        <title>Draft genome sequence of rust myrtle Austropuccinia psidii MF-1, a brazilian biotype.</title>
        <authorList>
            <person name="Quecine M.C."/>
            <person name="Pachon D.M.R."/>
            <person name="Bonatelli M.L."/>
            <person name="Correr F.H."/>
            <person name="Franceschini L.M."/>
            <person name="Leite T.F."/>
            <person name="Margarido G.R.A."/>
            <person name="Almeida C.A."/>
            <person name="Ferrarezi J.A."/>
            <person name="Labate C.A."/>
        </authorList>
    </citation>
    <scope>NUCLEOTIDE SEQUENCE</scope>
    <source>
        <strain evidence="2">MF-1</strain>
    </source>
</reference>
<protein>
    <submittedName>
        <fullName evidence="2">Uncharacterized protein</fullName>
    </submittedName>
</protein>
<accession>A0A9Q3PFX7</accession>
<dbReference type="EMBL" id="AVOT02069280">
    <property type="protein sequence ID" value="MBW0560224.1"/>
    <property type="molecule type" value="Genomic_DNA"/>
</dbReference>
<evidence type="ECO:0000313" key="3">
    <source>
        <dbReference type="Proteomes" id="UP000765509"/>
    </source>
</evidence>
<evidence type="ECO:0000313" key="2">
    <source>
        <dbReference type="EMBL" id="MBW0560224.1"/>
    </source>
</evidence>